<dbReference type="EMBL" id="LAZR01064667">
    <property type="protein sequence ID" value="KKK57077.1"/>
    <property type="molecule type" value="Genomic_DNA"/>
</dbReference>
<accession>A0A0F8WJL9</accession>
<name>A0A0F8WJL9_9ZZZZ</name>
<proteinExistence type="predicted"/>
<protein>
    <submittedName>
        <fullName evidence="1">Uncharacterized protein</fullName>
    </submittedName>
</protein>
<feature type="non-terminal residue" evidence="1">
    <location>
        <position position="302"/>
    </location>
</feature>
<dbReference type="AlphaFoldDB" id="A0A0F8WJL9"/>
<evidence type="ECO:0000313" key="1">
    <source>
        <dbReference type="EMBL" id="KKK57077.1"/>
    </source>
</evidence>
<gene>
    <name evidence="1" type="ORF">LCGC14_3058120</name>
</gene>
<reference evidence="1" key="1">
    <citation type="journal article" date="2015" name="Nature">
        <title>Complex archaea that bridge the gap between prokaryotes and eukaryotes.</title>
        <authorList>
            <person name="Spang A."/>
            <person name="Saw J.H."/>
            <person name="Jorgensen S.L."/>
            <person name="Zaremba-Niedzwiedzka K."/>
            <person name="Martijn J."/>
            <person name="Lind A.E."/>
            <person name="van Eijk R."/>
            <person name="Schleper C."/>
            <person name="Guy L."/>
            <person name="Ettema T.J."/>
        </authorList>
    </citation>
    <scope>NUCLEOTIDE SEQUENCE</scope>
</reference>
<comment type="caution">
    <text evidence="1">The sequence shown here is derived from an EMBL/GenBank/DDBJ whole genome shotgun (WGS) entry which is preliminary data.</text>
</comment>
<sequence length="302" mass="31932">MNFASVGSGQILELQRSGAVGELGEIVRVGLIVVTDPGAAVGAQVLAGGVPLGVTTGQDNLPSFVIRRVERQLRATYELNDPRHTHQTTSRTISVRPTFSLTIDAAQDIVNGTWFSVPFSFDGNAGTRAVLNNQPSETNHLLFNSGAALPLQPGEVVQNVRLQVVTGGENFVGNFDSGTMDIRIMQPGAFPSGGGSVVDGLRVQVPFSTVPRTDSSSTFNGDPFPSGVPFGDLLWVVKPTGTVNPPNGTQYAVRDMQLVMTIGRPLATASTGIRQRRSVANFFDATNLAGGDFSFFTDPARG</sequence>
<organism evidence="1">
    <name type="scientific">marine sediment metagenome</name>
    <dbReference type="NCBI Taxonomy" id="412755"/>
    <lineage>
        <taxon>unclassified sequences</taxon>
        <taxon>metagenomes</taxon>
        <taxon>ecological metagenomes</taxon>
    </lineage>
</organism>